<organism evidence="2 3">
    <name type="scientific">Kordia aestuariivivens</name>
    <dbReference type="NCBI Taxonomy" id="2759037"/>
    <lineage>
        <taxon>Bacteria</taxon>
        <taxon>Pseudomonadati</taxon>
        <taxon>Bacteroidota</taxon>
        <taxon>Flavobacteriia</taxon>
        <taxon>Flavobacteriales</taxon>
        <taxon>Flavobacteriaceae</taxon>
        <taxon>Kordia</taxon>
    </lineage>
</organism>
<accession>A0ABR7Q8B1</accession>
<name>A0ABR7Q8B1_9FLAO</name>
<evidence type="ECO:0000313" key="2">
    <source>
        <dbReference type="EMBL" id="MBC8754799.1"/>
    </source>
</evidence>
<dbReference type="EMBL" id="JACGWS010000004">
    <property type="protein sequence ID" value="MBC8754799.1"/>
    <property type="molecule type" value="Genomic_DNA"/>
</dbReference>
<proteinExistence type="predicted"/>
<dbReference type="Pfam" id="PF07666">
    <property type="entry name" value="MpPF26"/>
    <property type="match status" value="1"/>
</dbReference>
<feature type="transmembrane region" description="Helical" evidence="1">
    <location>
        <begin position="61"/>
        <end position="85"/>
    </location>
</feature>
<feature type="transmembrane region" description="Helical" evidence="1">
    <location>
        <begin position="12"/>
        <end position="41"/>
    </location>
</feature>
<protein>
    <submittedName>
        <fullName evidence="2">DUF4190 domain-containing protein</fullName>
    </submittedName>
</protein>
<dbReference type="PROSITE" id="PS51257">
    <property type="entry name" value="PROKAR_LIPOPROTEIN"/>
    <property type="match status" value="1"/>
</dbReference>
<keyword evidence="3" id="KW-1185">Reference proteome</keyword>
<dbReference type="NCBIfam" id="NF040945">
    <property type="entry name" value="CCC_membrane"/>
    <property type="match status" value="1"/>
</dbReference>
<keyword evidence="1" id="KW-0812">Transmembrane</keyword>
<gene>
    <name evidence="2" type="ORF">H2O64_08965</name>
</gene>
<comment type="caution">
    <text evidence="2">The sequence shown here is derived from an EMBL/GenBank/DDBJ whole genome shotgun (WGS) entry which is preliminary data.</text>
</comment>
<evidence type="ECO:0000313" key="3">
    <source>
        <dbReference type="Proteomes" id="UP000619238"/>
    </source>
</evidence>
<dbReference type="InterPro" id="IPR011655">
    <property type="entry name" value="MpPF26"/>
</dbReference>
<dbReference type="Proteomes" id="UP000619238">
    <property type="component" value="Unassembled WGS sequence"/>
</dbReference>
<keyword evidence="1" id="KW-1133">Transmembrane helix</keyword>
<reference evidence="2 3" key="1">
    <citation type="submission" date="2020-07" db="EMBL/GenBank/DDBJ databases">
        <title>Description of Kordia aestuariivivens sp. nov., isolated from a tidal flat.</title>
        <authorList>
            <person name="Park S."/>
            <person name="Yoon J.-H."/>
        </authorList>
    </citation>
    <scope>NUCLEOTIDE SEQUENCE [LARGE SCALE GENOMIC DNA]</scope>
    <source>
        <strain evidence="2 3">YSTF-M3</strain>
    </source>
</reference>
<dbReference type="RefSeq" id="WP_187561846.1">
    <property type="nucleotide sequence ID" value="NZ_JACGWS010000004.1"/>
</dbReference>
<keyword evidence="1" id="KW-0472">Membrane</keyword>
<evidence type="ECO:0000256" key="1">
    <source>
        <dbReference type="SAM" id="Phobius"/>
    </source>
</evidence>
<sequence>MESRKLPNATLIVVLGALSIIGCCFNGIGLIFGLITIYLVTKATNIYKEDPQGYDNYSTVTIGKVLAIIGIVLNMLILIFLIWAITKFGWDIVKDNELFQQAFLDYLGVEQP</sequence>